<reference evidence="2 3" key="2">
    <citation type="submission" date="2013-11" db="EMBL/GenBank/DDBJ databases">
        <title>The Genome Sequence of Phytophthora parasitica INRA-310.</title>
        <authorList>
            <consortium name="The Broad Institute Genomics Platform"/>
            <person name="Russ C."/>
            <person name="Tyler B."/>
            <person name="Panabieres F."/>
            <person name="Shan W."/>
            <person name="Tripathy S."/>
            <person name="Grunwald N."/>
            <person name="Machado M."/>
            <person name="Johnson C.S."/>
            <person name="Arredondo F."/>
            <person name="Hong C."/>
            <person name="Coffey M."/>
            <person name="Young S.K."/>
            <person name="Zeng Q."/>
            <person name="Gargeya S."/>
            <person name="Fitzgerald M."/>
            <person name="Abouelleil A."/>
            <person name="Alvarado L."/>
            <person name="Chapman S.B."/>
            <person name="Gainer-Dewar J."/>
            <person name="Goldberg J."/>
            <person name="Griggs A."/>
            <person name="Gujja S."/>
            <person name="Hansen M."/>
            <person name="Howarth C."/>
            <person name="Imamovic A."/>
            <person name="Ireland A."/>
            <person name="Larimer J."/>
            <person name="McCowan C."/>
            <person name="Murphy C."/>
            <person name="Pearson M."/>
            <person name="Poon T.W."/>
            <person name="Priest M."/>
            <person name="Roberts A."/>
            <person name="Saif S."/>
            <person name="Shea T."/>
            <person name="Sykes S."/>
            <person name="Wortman J."/>
            <person name="Nusbaum C."/>
            <person name="Birren B."/>
        </authorList>
    </citation>
    <scope>NUCLEOTIDE SEQUENCE [LARGE SCALE GENOMIC DNA]</scope>
    <source>
        <strain evidence="2 3">INRA-310</strain>
    </source>
</reference>
<dbReference type="Proteomes" id="UP000018817">
    <property type="component" value="Unassembled WGS sequence"/>
</dbReference>
<sequence>MGITRFNRSTDRDEELTRVLKRVDSVIECEYNLPIPIHEAWWAIDKRKETETTGCFSFKRRKPRSVISSTQATQRGANYAVVDKVLELSEERKHLQQVLNRYLSNPDDIATLFATNIRNLREEIDTLEQQRQHLRTSRALEPPNDVWRAAAEYCRLIRHGLHLTSNQLGFMRDMMSPNVVFNAAYGPEAIMQHWFFMNWFGEVDVELKGWELTDGNSLVAITTTSVTITKHTLRNVFPHLRTIDNSDRNGKLAEQLLLQRLVMRGSTRFEWDDSTCRVTRVIAQSDMMTPILHLLGNLEDVSRVFEQALISPEFQWNQMLYHNPIPLRCSSPTHSPVPRLY</sequence>
<reference evidence="3" key="1">
    <citation type="submission" date="2011-12" db="EMBL/GenBank/DDBJ databases">
        <authorList>
            <consortium name="The Broad Institute Genome Sequencing Platform"/>
            <person name="Russ C."/>
            <person name="Tyler B."/>
            <person name="Panabieres F."/>
            <person name="Shan W."/>
            <person name="Tripathy S."/>
            <person name="Grunwald N."/>
            <person name="Machado M."/>
            <person name="Young S.K."/>
            <person name="Zeng Q."/>
            <person name="Gargeya S."/>
            <person name="Fitzgerald M."/>
            <person name="Haas B."/>
            <person name="Abouelleil A."/>
            <person name="Alvarado L."/>
            <person name="Arachchi H.M."/>
            <person name="Berlin A."/>
            <person name="Chapman S.B."/>
            <person name="Gearin G."/>
            <person name="Goldberg J."/>
            <person name="Griggs A."/>
            <person name="Gujja S."/>
            <person name="Hansen M."/>
            <person name="Heiman D."/>
            <person name="Howarth C."/>
            <person name="Larimer J."/>
            <person name="Lui A."/>
            <person name="MacDonald P.J.P."/>
            <person name="McCowen C."/>
            <person name="Montmayeur A."/>
            <person name="Murphy C."/>
            <person name="Neiman D."/>
            <person name="Pearson M."/>
            <person name="Priest M."/>
            <person name="Roberts A."/>
            <person name="Saif S."/>
            <person name="Shea T."/>
            <person name="Sisk P."/>
            <person name="Stolte C."/>
            <person name="Sykes S."/>
            <person name="Wortman J."/>
            <person name="Nusbaum C."/>
            <person name="Birren B."/>
        </authorList>
    </citation>
    <scope>NUCLEOTIDE SEQUENCE [LARGE SCALE GENOMIC DNA]</scope>
    <source>
        <strain evidence="3">INRA-310</strain>
    </source>
</reference>
<keyword evidence="1" id="KW-0175">Coiled coil</keyword>
<dbReference type="GeneID" id="20178339"/>
<dbReference type="RefSeq" id="XP_008900910.1">
    <property type="nucleotide sequence ID" value="XM_008902662.1"/>
</dbReference>
<dbReference type="OrthoDB" id="125380at2759"/>
<accession>W2QLS0</accession>
<evidence type="ECO:0000313" key="2">
    <source>
        <dbReference type="EMBL" id="ETN13846.1"/>
    </source>
</evidence>
<gene>
    <name evidence="2" type="ORF">PPTG_08543</name>
</gene>
<feature type="coiled-coil region" evidence="1">
    <location>
        <begin position="85"/>
        <end position="137"/>
    </location>
</feature>
<organism evidence="2 3">
    <name type="scientific">Phytophthora nicotianae (strain INRA-310)</name>
    <name type="common">Phytophthora parasitica</name>
    <dbReference type="NCBI Taxonomy" id="761204"/>
    <lineage>
        <taxon>Eukaryota</taxon>
        <taxon>Sar</taxon>
        <taxon>Stramenopiles</taxon>
        <taxon>Oomycota</taxon>
        <taxon>Peronosporomycetes</taxon>
        <taxon>Peronosporales</taxon>
        <taxon>Peronosporaceae</taxon>
        <taxon>Phytophthora</taxon>
    </lineage>
</organism>
<name>W2QLS0_PHYN3</name>
<dbReference type="VEuPathDB" id="FungiDB:PPTG_08543"/>
<dbReference type="PATRIC" id="fig|1028802.3.peg.1807"/>
<evidence type="ECO:0000256" key="1">
    <source>
        <dbReference type="SAM" id="Coils"/>
    </source>
</evidence>
<proteinExistence type="predicted"/>
<protein>
    <submittedName>
        <fullName evidence="2">Uncharacterized protein</fullName>
    </submittedName>
</protein>
<dbReference type="AlphaFoldDB" id="W2QLS0"/>
<dbReference type="EMBL" id="KI669574">
    <property type="protein sequence ID" value="ETN13846.1"/>
    <property type="molecule type" value="Genomic_DNA"/>
</dbReference>
<evidence type="ECO:0000313" key="3">
    <source>
        <dbReference type="Proteomes" id="UP000018817"/>
    </source>
</evidence>